<keyword evidence="7 8" id="KW-0472">Membrane</keyword>
<keyword evidence="6 8" id="KW-1133">Transmembrane helix</keyword>
<organism evidence="10 11">
    <name type="scientific">Segnochrobactrum spirostomi</name>
    <dbReference type="NCBI Taxonomy" id="2608987"/>
    <lineage>
        <taxon>Bacteria</taxon>
        <taxon>Pseudomonadati</taxon>
        <taxon>Pseudomonadota</taxon>
        <taxon>Alphaproteobacteria</taxon>
        <taxon>Hyphomicrobiales</taxon>
        <taxon>Segnochrobactraceae</taxon>
        <taxon>Segnochrobactrum</taxon>
    </lineage>
</organism>
<feature type="transmembrane region" description="Helical" evidence="8">
    <location>
        <begin position="319"/>
        <end position="336"/>
    </location>
</feature>
<sequence>MVGFVGLILLTLAVFLPGQHSLPPLDRDEPRFTQATKQMVESGNYVDIRFQDVPRYKKPIGIYWLQAAAVKATGFGADAPIWVYRIPSLLGALAGVLLVFWMARAFLPAEPALLTAGVAALTILLGVEAHLGKTDAVLFGTIMAAQGALAYIWRAARRGEPVGLALPLIFWLALALGVLVKGPIGPMVAALTALSLAGSERRFAWLKALRPVSGLILLVVVVAPWFVAIALASKGAFFTEAVGKDMLGKVGQGQEAHWAPPLTYLVVSLATFWPLPPFTVAAAPAIWRLRRTEAIRFALCWAVPSWIVFEAVSTKLPHYVLPLMPAVALATVAALTTERSGASLALRIAAAILMALVPVLLAVATIVLPFSLGDYPNPLGAVLVVAGAVAGVFAAIRLGRRRLNDLRAAVPLAALSALFVLAGLWAFVLPNLRPVWISPRLVEAARSVAGCPDPTIASVGFNEPSLVFLAGTGTRLVDPAAAVDILKAGGCVVAAVDRRFEQVFKEETAEEHVPVALKGREGGININGGRKLDLGLYVRAAQ</sequence>
<evidence type="ECO:0000256" key="7">
    <source>
        <dbReference type="ARBA" id="ARBA00023136"/>
    </source>
</evidence>
<reference evidence="10 11" key="1">
    <citation type="submission" date="2019-09" db="EMBL/GenBank/DDBJ databases">
        <title>Segnochrobactrum spirostomi gen. nov., sp. nov., isolated from the ciliate Spirostomum cf. yagiui and description of a novel family, Segnochrobactraceae fam. nov. within the order Rhizobiales of the class Alphaproteobacteria.</title>
        <authorList>
            <person name="Akter S."/>
            <person name="Shazib S.U.A."/>
            <person name="Shin M.K."/>
        </authorList>
    </citation>
    <scope>NUCLEOTIDE SEQUENCE [LARGE SCALE GENOMIC DNA]</scope>
    <source>
        <strain evidence="10 11">Sp-1</strain>
    </source>
</reference>
<feature type="transmembrane region" description="Helical" evidence="8">
    <location>
        <begin position="348"/>
        <end position="372"/>
    </location>
</feature>
<dbReference type="Proteomes" id="UP000332515">
    <property type="component" value="Unassembled WGS sequence"/>
</dbReference>
<evidence type="ECO:0000313" key="11">
    <source>
        <dbReference type="Proteomes" id="UP000332515"/>
    </source>
</evidence>
<dbReference type="GO" id="GO:0016763">
    <property type="term" value="F:pentosyltransferase activity"/>
    <property type="evidence" value="ECO:0007669"/>
    <property type="project" value="TreeGrafter"/>
</dbReference>
<dbReference type="GO" id="GO:0010041">
    <property type="term" value="P:response to iron(III) ion"/>
    <property type="evidence" value="ECO:0007669"/>
    <property type="project" value="TreeGrafter"/>
</dbReference>
<feature type="transmembrane region" description="Helical" evidence="8">
    <location>
        <begin position="112"/>
        <end position="129"/>
    </location>
</feature>
<dbReference type="GO" id="GO:0005886">
    <property type="term" value="C:plasma membrane"/>
    <property type="evidence" value="ECO:0007669"/>
    <property type="project" value="UniProtKB-SubCell"/>
</dbReference>
<feature type="transmembrane region" description="Helical" evidence="8">
    <location>
        <begin position="136"/>
        <end position="156"/>
    </location>
</feature>
<keyword evidence="4 10" id="KW-0808">Transferase</keyword>
<proteinExistence type="predicted"/>
<feature type="transmembrane region" description="Helical" evidence="8">
    <location>
        <begin position="408"/>
        <end position="428"/>
    </location>
</feature>
<feature type="transmembrane region" description="Helical" evidence="8">
    <location>
        <begin position="294"/>
        <end position="313"/>
    </location>
</feature>
<feature type="transmembrane region" description="Helical" evidence="8">
    <location>
        <begin position="378"/>
        <end position="396"/>
    </location>
</feature>
<name>A0A6A7Y336_9HYPH</name>
<evidence type="ECO:0000256" key="6">
    <source>
        <dbReference type="ARBA" id="ARBA00022989"/>
    </source>
</evidence>
<evidence type="ECO:0000259" key="9">
    <source>
        <dbReference type="Pfam" id="PF13231"/>
    </source>
</evidence>
<dbReference type="InterPro" id="IPR038731">
    <property type="entry name" value="RgtA/B/C-like"/>
</dbReference>
<evidence type="ECO:0000256" key="3">
    <source>
        <dbReference type="ARBA" id="ARBA00022676"/>
    </source>
</evidence>
<dbReference type="EMBL" id="VWNA01000001">
    <property type="protein sequence ID" value="MQT12152.1"/>
    <property type="molecule type" value="Genomic_DNA"/>
</dbReference>
<protein>
    <submittedName>
        <fullName evidence="10">Glycosyltransferase family 39 protein</fullName>
    </submittedName>
</protein>
<evidence type="ECO:0000256" key="2">
    <source>
        <dbReference type="ARBA" id="ARBA00022475"/>
    </source>
</evidence>
<feature type="transmembrane region" description="Helical" evidence="8">
    <location>
        <begin position="89"/>
        <end position="106"/>
    </location>
</feature>
<dbReference type="InterPro" id="IPR050297">
    <property type="entry name" value="LipidA_mod_glycosyltrf_83"/>
</dbReference>
<dbReference type="PANTHER" id="PTHR33908">
    <property type="entry name" value="MANNOSYLTRANSFERASE YKCB-RELATED"/>
    <property type="match status" value="1"/>
</dbReference>
<feature type="domain" description="Glycosyltransferase RgtA/B/C/D-like" evidence="9">
    <location>
        <begin position="57"/>
        <end position="225"/>
    </location>
</feature>
<evidence type="ECO:0000256" key="1">
    <source>
        <dbReference type="ARBA" id="ARBA00004651"/>
    </source>
</evidence>
<dbReference type="PANTHER" id="PTHR33908:SF3">
    <property type="entry name" value="UNDECAPRENYL PHOSPHATE-ALPHA-4-AMINO-4-DEOXY-L-ARABINOSE ARABINOSYL TRANSFERASE"/>
    <property type="match status" value="1"/>
</dbReference>
<feature type="transmembrane region" description="Helical" evidence="8">
    <location>
        <begin position="262"/>
        <end position="287"/>
    </location>
</feature>
<comment type="caution">
    <text evidence="10">The sequence shown here is derived from an EMBL/GenBank/DDBJ whole genome shotgun (WGS) entry which is preliminary data.</text>
</comment>
<gene>
    <name evidence="10" type="ORF">F0357_05630</name>
</gene>
<comment type="subcellular location">
    <subcellularLocation>
        <location evidence="1">Cell membrane</location>
        <topology evidence="1">Multi-pass membrane protein</topology>
    </subcellularLocation>
</comment>
<dbReference type="GO" id="GO:0009103">
    <property type="term" value="P:lipopolysaccharide biosynthetic process"/>
    <property type="evidence" value="ECO:0007669"/>
    <property type="project" value="TreeGrafter"/>
</dbReference>
<keyword evidence="3" id="KW-0328">Glycosyltransferase</keyword>
<feature type="transmembrane region" description="Helical" evidence="8">
    <location>
        <begin position="215"/>
        <end position="237"/>
    </location>
</feature>
<evidence type="ECO:0000256" key="8">
    <source>
        <dbReference type="SAM" id="Phobius"/>
    </source>
</evidence>
<dbReference type="AlphaFoldDB" id="A0A6A7Y336"/>
<evidence type="ECO:0000313" key="10">
    <source>
        <dbReference type="EMBL" id="MQT12152.1"/>
    </source>
</evidence>
<evidence type="ECO:0000256" key="4">
    <source>
        <dbReference type="ARBA" id="ARBA00022679"/>
    </source>
</evidence>
<keyword evidence="11" id="KW-1185">Reference proteome</keyword>
<dbReference type="Pfam" id="PF13231">
    <property type="entry name" value="PMT_2"/>
    <property type="match status" value="1"/>
</dbReference>
<keyword evidence="5 8" id="KW-0812">Transmembrane</keyword>
<keyword evidence="2" id="KW-1003">Cell membrane</keyword>
<feature type="transmembrane region" description="Helical" evidence="8">
    <location>
        <begin position="168"/>
        <end position="194"/>
    </location>
</feature>
<evidence type="ECO:0000256" key="5">
    <source>
        <dbReference type="ARBA" id="ARBA00022692"/>
    </source>
</evidence>
<accession>A0A6A7Y336</accession>